<evidence type="ECO:0000313" key="2">
    <source>
        <dbReference type="Proteomes" id="UP000271162"/>
    </source>
</evidence>
<evidence type="ECO:0000313" key="1">
    <source>
        <dbReference type="EMBL" id="VDL85077.1"/>
    </source>
</evidence>
<accession>A0A0N4YVQ8</accession>
<name>A0A0N4YVQ8_NIPBR</name>
<sequence>MINVFNAPIEASTLDEFADKKEDGNREIFDKVRSKIHFLLKTQCPSTSFRLLEI</sequence>
<gene>
    <name evidence="1" type="ORF">NBR_LOCUS21331</name>
</gene>
<organism evidence="3">
    <name type="scientific">Nippostrongylus brasiliensis</name>
    <name type="common">Rat hookworm</name>
    <dbReference type="NCBI Taxonomy" id="27835"/>
    <lineage>
        <taxon>Eukaryota</taxon>
        <taxon>Metazoa</taxon>
        <taxon>Ecdysozoa</taxon>
        <taxon>Nematoda</taxon>
        <taxon>Chromadorea</taxon>
        <taxon>Rhabditida</taxon>
        <taxon>Rhabditina</taxon>
        <taxon>Rhabditomorpha</taxon>
        <taxon>Strongyloidea</taxon>
        <taxon>Heligmosomidae</taxon>
        <taxon>Nippostrongylus</taxon>
    </lineage>
</organism>
<dbReference type="WBParaSite" id="NBR_0002133001-mRNA-1">
    <property type="protein sequence ID" value="NBR_0002133001-mRNA-1"/>
    <property type="gene ID" value="NBR_0002133001"/>
</dbReference>
<protein>
    <submittedName>
        <fullName evidence="1 3">Uncharacterized protein</fullName>
    </submittedName>
</protein>
<dbReference type="Proteomes" id="UP000271162">
    <property type="component" value="Unassembled WGS sequence"/>
</dbReference>
<evidence type="ECO:0000313" key="3">
    <source>
        <dbReference type="WBParaSite" id="NBR_0002133001-mRNA-1"/>
    </source>
</evidence>
<dbReference type="AlphaFoldDB" id="A0A0N4YVQ8"/>
<proteinExistence type="predicted"/>
<keyword evidence="2" id="KW-1185">Reference proteome</keyword>
<reference evidence="3" key="1">
    <citation type="submission" date="2017-02" db="UniProtKB">
        <authorList>
            <consortium name="WormBaseParasite"/>
        </authorList>
    </citation>
    <scope>IDENTIFICATION</scope>
</reference>
<dbReference type="EMBL" id="UYSL01026199">
    <property type="protein sequence ID" value="VDL85077.1"/>
    <property type="molecule type" value="Genomic_DNA"/>
</dbReference>
<reference evidence="1 2" key="2">
    <citation type="submission" date="2018-11" db="EMBL/GenBank/DDBJ databases">
        <authorList>
            <consortium name="Pathogen Informatics"/>
        </authorList>
    </citation>
    <scope>NUCLEOTIDE SEQUENCE [LARGE SCALE GENOMIC DNA]</scope>
</reference>